<dbReference type="OrthoDB" id="9791543at2"/>
<dbReference type="PANTHER" id="PTHR39206">
    <property type="entry name" value="SLL8004 PROTEIN"/>
    <property type="match status" value="1"/>
</dbReference>
<dbReference type="RefSeq" id="WP_013073376.1">
    <property type="nucleotide sequence ID" value="NZ_BMWR01000001.1"/>
</dbReference>
<name>A0A0Q9ZEV1_9FLAO</name>
<feature type="domain" description="Zeta toxin" evidence="3">
    <location>
        <begin position="101"/>
        <end position="207"/>
    </location>
</feature>
<dbReference type="EMBL" id="LKTP01000023">
    <property type="protein sequence ID" value="KRG28658.1"/>
    <property type="molecule type" value="Genomic_DNA"/>
</dbReference>
<evidence type="ECO:0000259" key="3">
    <source>
        <dbReference type="Pfam" id="PF06414"/>
    </source>
</evidence>
<keyword evidence="2" id="KW-0067">ATP-binding</keyword>
<dbReference type="SUPFAM" id="SSF52540">
    <property type="entry name" value="P-loop containing nucleoside triphosphate hydrolases"/>
    <property type="match status" value="1"/>
</dbReference>
<dbReference type="Gene3D" id="3.40.50.300">
    <property type="entry name" value="P-loop containing nucleotide triphosphate hydrolases"/>
    <property type="match status" value="1"/>
</dbReference>
<keyword evidence="5" id="KW-1185">Reference proteome</keyword>
<keyword evidence="1" id="KW-0547">Nucleotide-binding</keyword>
<evidence type="ECO:0000256" key="1">
    <source>
        <dbReference type="ARBA" id="ARBA00022741"/>
    </source>
</evidence>
<dbReference type="Proteomes" id="UP000051643">
    <property type="component" value="Unassembled WGS sequence"/>
</dbReference>
<reference evidence="4" key="1">
    <citation type="submission" date="2015-10" db="EMBL/GenBank/DDBJ databases">
        <title>Draft genome sequence of Salegentibacter mishustinae KCTC 12263.</title>
        <authorList>
            <person name="Lin W."/>
            <person name="Zheng Q."/>
        </authorList>
    </citation>
    <scope>NUCLEOTIDE SEQUENCE [LARGE SCALE GENOMIC DNA]</scope>
    <source>
        <strain evidence="4">KCTC 12263</strain>
    </source>
</reference>
<organism evidence="4 5">
    <name type="scientific">Salegentibacter mishustinae</name>
    <dbReference type="NCBI Taxonomy" id="270918"/>
    <lineage>
        <taxon>Bacteria</taxon>
        <taxon>Pseudomonadati</taxon>
        <taxon>Bacteroidota</taxon>
        <taxon>Flavobacteriia</taxon>
        <taxon>Flavobacteriales</taxon>
        <taxon>Flavobacteriaceae</taxon>
        <taxon>Salegentibacter</taxon>
    </lineage>
</organism>
<dbReference type="PANTHER" id="PTHR39206:SF1">
    <property type="entry name" value="SLL8004 PROTEIN"/>
    <property type="match status" value="1"/>
</dbReference>
<dbReference type="Pfam" id="PF06414">
    <property type="entry name" value="Zeta_toxin"/>
    <property type="match status" value="1"/>
</dbReference>
<sequence length="242" mass="27903">MASKRLRMFAGPNGSGKSTIFNKIRSQFSLGIYLNADEIEYLLRNRNQLSLKAFNLSESHGLKFNKFLQNHSLFQKASSQGYNIDLNCQNGIISNPNNATHSYEASILTDFLRTELIQAGQKITFETVMSHPSKIETLKKAKELGYKNYLYFICTENVEINKARVEERVKSGGHNVPPEKTEQRYYRSLELLPEAIENSYRSFIFDNSENTSKLILDVYQGKKVTFQTEEVPLWVDKYFLNL</sequence>
<dbReference type="STRING" id="270918.APR42_07760"/>
<dbReference type="GO" id="GO:0005524">
    <property type="term" value="F:ATP binding"/>
    <property type="evidence" value="ECO:0007669"/>
    <property type="project" value="UniProtKB-KW"/>
</dbReference>
<evidence type="ECO:0000313" key="4">
    <source>
        <dbReference type="EMBL" id="KRG28658.1"/>
    </source>
</evidence>
<dbReference type="InterPro" id="IPR027417">
    <property type="entry name" value="P-loop_NTPase"/>
</dbReference>
<accession>A0A0Q9ZEV1</accession>
<dbReference type="InterPro" id="IPR010488">
    <property type="entry name" value="Zeta_toxin_domain"/>
</dbReference>
<evidence type="ECO:0000256" key="2">
    <source>
        <dbReference type="ARBA" id="ARBA00022840"/>
    </source>
</evidence>
<protein>
    <submittedName>
        <fullName evidence="4">Toxin</fullName>
    </submittedName>
</protein>
<gene>
    <name evidence="4" type="ORF">APR42_07760</name>
</gene>
<evidence type="ECO:0000313" key="5">
    <source>
        <dbReference type="Proteomes" id="UP000051643"/>
    </source>
</evidence>
<proteinExistence type="predicted"/>
<dbReference type="GO" id="GO:0016301">
    <property type="term" value="F:kinase activity"/>
    <property type="evidence" value="ECO:0007669"/>
    <property type="project" value="InterPro"/>
</dbReference>
<comment type="caution">
    <text evidence="4">The sequence shown here is derived from an EMBL/GenBank/DDBJ whole genome shotgun (WGS) entry which is preliminary data.</text>
</comment>
<dbReference type="AlphaFoldDB" id="A0A0Q9ZEV1"/>